<reference evidence="2" key="2">
    <citation type="submission" date="2018-04" db="EMBL/GenBank/DDBJ databases">
        <title>OnivRS2 (Oryza nivara Reference Sequence Version 2).</title>
        <authorList>
            <person name="Zhang J."/>
            <person name="Kudrna D."/>
            <person name="Lee S."/>
            <person name="Talag J."/>
            <person name="Rajasekar S."/>
            <person name="Welchert J."/>
            <person name="Hsing Y.-I."/>
            <person name="Wing R.A."/>
        </authorList>
    </citation>
    <scope>NUCLEOTIDE SEQUENCE [LARGE SCALE GENOMIC DNA]</scope>
    <source>
        <strain evidence="2">SL10</strain>
    </source>
</reference>
<feature type="compositionally biased region" description="Polar residues" evidence="1">
    <location>
        <begin position="21"/>
        <end position="39"/>
    </location>
</feature>
<dbReference type="Gramene" id="ONIVA03G26880.1">
    <property type="protein sequence ID" value="ONIVA03G26880.1"/>
    <property type="gene ID" value="ONIVA03G26880"/>
</dbReference>
<organism evidence="2">
    <name type="scientific">Oryza nivara</name>
    <name type="common">Indian wild rice</name>
    <name type="synonym">Oryza sativa f. spontanea</name>
    <dbReference type="NCBI Taxonomy" id="4536"/>
    <lineage>
        <taxon>Eukaryota</taxon>
        <taxon>Viridiplantae</taxon>
        <taxon>Streptophyta</taxon>
        <taxon>Embryophyta</taxon>
        <taxon>Tracheophyta</taxon>
        <taxon>Spermatophyta</taxon>
        <taxon>Magnoliopsida</taxon>
        <taxon>Liliopsida</taxon>
        <taxon>Poales</taxon>
        <taxon>Poaceae</taxon>
        <taxon>BOP clade</taxon>
        <taxon>Oryzoideae</taxon>
        <taxon>Oryzeae</taxon>
        <taxon>Oryzinae</taxon>
        <taxon>Oryza</taxon>
    </lineage>
</organism>
<protein>
    <submittedName>
        <fullName evidence="2">Uncharacterized protein</fullName>
    </submittedName>
</protein>
<proteinExistence type="predicted"/>
<dbReference type="HOGENOM" id="CLU_3035721_0_0_1"/>
<feature type="region of interest" description="Disordered" evidence="1">
    <location>
        <begin position="1"/>
        <end position="55"/>
    </location>
</feature>
<keyword evidence="3" id="KW-1185">Reference proteome</keyword>
<evidence type="ECO:0000256" key="1">
    <source>
        <dbReference type="SAM" id="MobiDB-lite"/>
    </source>
</evidence>
<dbReference type="Proteomes" id="UP000006591">
    <property type="component" value="Chromosome 3"/>
</dbReference>
<feature type="compositionally biased region" description="Basic and acidic residues" evidence="1">
    <location>
        <begin position="1"/>
        <end position="12"/>
    </location>
</feature>
<evidence type="ECO:0000313" key="3">
    <source>
        <dbReference type="Proteomes" id="UP000006591"/>
    </source>
</evidence>
<reference evidence="2" key="1">
    <citation type="submission" date="2015-04" db="UniProtKB">
        <authorList>
            <consortium name="EnsemblPlants"/>
        </authorList>
    </citation>
    <scope>IDENTIFICATION</scope>
    <source>
        <strain evidence="2">SL10</strain>
    </source>
</reference>
<sequence length="55" mass="5902">MFLGDEHDESHGQNRFGGQELTATRSSGPKFTANKSNLSMPLGGGGKADEDMVQY</sequence>
<dbReference type="EnsemblPlants" id="ONIVA03G26880.1">
    <property type="protein sequence ID" value="ONIVA03G26880.1"/>
    <property type="gene ID" value="ONIVA03G26880"/>
</dbReference>
<name>A0A0E0GQF8_ORYNI</name>
<dbReference type="AlphaFoldDB" id="A0A0E0GQF8"/>
<accession>A0A0E0GQF8</accession>
<evidence type="ECO:0000313" key="2">
    <source>
        <dbReference type="EnsemblPlants" id="ONIVA03G26880.1"/>
    </source>
</evidence>